<protein>
    <submittedName>
        <fullName evidence="1">Uncharacterized protein</fullName>
    </submittedName>
</protein>
<gene>
    <name evidence="1" type="ORF">G9Q97_10055</name>
</gene>
<keyword evidence="2" id="KW-1185">Reference proteome</keyword>
<dbReference type="EMBL" id="JAANYN010000003">
    <property type="protein sequence ID" value="NHE57156.1"/>
    <property type="molecule type" value="Genomic_DNA"/>
</dbReference>
<accession>A0ABX0H5N6</accession>
<proteinExistence type="predicted"/>
<dbReference type="Proteomes" id="UP000649799">
    <property type="component" value="Unassembled WGS sequence"/>
</dbReference>
<name>A0ABX0H5N6_9BACT</name>
<dbReference type="RefSeq" id="WP_166146381.1">
    <property type="nucleotide sequence ID" value="NZ_JAANYN010000003.1"/>
</dbReference>
<comment type="caution">
    <text evidence="1">The sequence shown here is derived from an EMBL/GenBank/DDBJ whole genome shotgun (WGS) entry which is preliminary data.</text>
</comment>
<evidence type="ECO:0000313" key="1">
    <source>
        <dbReference type="EMBL" id="NHE57156.1"/>
    </source>
</evidence>
<sequence>MEKPQNNVQKTLSGYGHYSNADYLSWQLDEMVKLIRERFLGRCKLGFSALPL</sequence>
<evidence type="ECO:0000313" key="2">
    <source>
        <dbReference type="Proteomes" id="UP000649799"/>
    </source>
</evidence>
<reference evidence="1 2" key="1">
    <citation type="submission" date="2020-03" db="EMBL/GenBank/DDBJ databases">
        <title>Cyclobacterium plantarum sp. nov., a marine bacterium isolated from a coastal-marine wetland.</title>
        <authorList>
            <person name="Sanchez-Porro C."/>
            <person name="Ventosa A."/>
            <person name="Amoozegar M."/>
        </authorList>
    </citation>
    <scope>NUCLEOTIDE SEQUENCE [LARGE SCALE GENOMIC DNA]</scope>
    <source>
        <strain evidence="1 2">GBPx2</strain>
    </source>
</reference>
<organism evidence="1 2">
    <name type="scientific">Cyclobacterium plantarum</name>
    <dbReference type="NCBI Taxonomy" id="2716263"/>
    <lineage>
        <taxon>Bacteria</taxon>
        <taxon>Pseudomonadati</taxon>
        <taxon>Bacteroidota</taxon>
        <taxon>Cytophagia</taxon>
        <taxon>Cytophagales</taxon>
        <taxon>Cyclobacteriaceae</taxon>
        <taxon>Cyclobacterium</taxon>
    </lineage>
</organism>